<sequence>MRTSTLFYIFYLVVGVAPLLAKVTKPDVKDNGQVDKDKGKDQDKDKDKGKDSKPPKFIAPKESEFPHTDGVANPGFNVKAALRSGTTGARGRRPDTSQDVIQKGHKLMFRPPQAPLNP</sequence>
<keyword evidence="2" id="KW-1185">Reference proteome</keyword>
<gene>
    <name evidence="1" type="ORF">F5148DRAFT_1176678</name>
</gene>
<reference evidence="1" key="1">
    <citation type="submission" date="2021-03" db="EMBL/GenBank/DDBJ databases">
        <title>Evolutionary priming and transition to the ectomycorrhizal habit in an iconic lineage of mushroom-forming fungi: is preadaptation a requirement?</title>
        <authorList>
            <consortium name="DOE Joint Genome Institute"/>
            <person name="Looney B.P."/>
            <person name="Miyauchi S."/>
            <person name="Morin E."/>
            <person name="Drula E."/>
            <person name="Courty P.E."/>
            <person name="Chicoki N."/>
            <person name="Fauchery L."/>
            <person name="Kohler A."/>
            <person name="Kuo A."/>
            <person name="LaButti K."/>
            <person name="Pangilinan J."/>
            <person name="Lipzen A."/>
            <person name="Riley R."/>
            <person name="Andreopoulos W."/>
            <person name="He G."/>
            <person name="Johnson J."/>
            <person name="Barry K.W."/>
            <person name="Grigoriev I.V."/>
            <person name="Nagy L."/>
            <person name="Hibbett D."/>
            <person name="Henrissat B."/>
            <person name="Matheny P.B."/>
            <person name="Labbe J."/>
            <person name="Martin A.F."/>
        </authorList>
    </citation>
    <scope>NUCLEOTIDE SEQUENCE</scope>
    <source>
        <strain evidence="1">BPL698</strain>
    </source>
</reference>
<dbReference type="EMBL" id="JAGFNK010000035">
    <property type="protein sequence ID" value="KAI9510712.1"/>
    <property type="molecule type" value="Genomic_DNA"/>
</dbReference>
<accession>A0ACC0UGU0</accession>
<name>A0ACC0UGU0_9AGAM</name>
<proteinExistence type="predicted"/>
<comment type="caution">
    <text evidence="1">The sequence shown here is derived from an EMBL/GenBank/DDBJ whole genome shotgun (WGS) entry which is preliminary data.</text>
</comment>
<evidence type="ECO:0000313" key="2">
    <source>
        <dbReference type="Proteomes" id="UP001207468"/>
    </source>
</evidence>
<evidence type="ECO:0000313" key="1">
    <source>
        <dbReference type="EMBL" id="KAI9510712.1"/>
    </source>
</evidence>
<dbReference type="Proteomes" id="UP001207468">
    <property type="component" value="Unassembled WGS sequence"/>
</dbReference>
<protein>
    <submittedName>
        <fullName evidence="1">Uncharacterized protein</fullName>
    </submittedName>
</protein>
<organism evidence="1 2">
    <name type="scientific">Russula earlei</name>
    <dbReference type="NCBI Taxonomy" id="71964"/>
    <lineage>
        <taxon>Eukaryota</taxon>
        <taxon>Fungi</taxon>
        <taxon>Dikarya</taxon>
        <taxon>Basidiomycota</taxon>
        <taxon>Agaricomycotina</taxon>
        <taxon>Agaricomycetes</taxon>
        <taxon>Russulales</taxon>
        <taxon>Russulaceae</taxon>
        <taxon>Russula</taxon>
    </lineage>
</organism>